<gene>
    <name evidence="3" type="ORF">GCM10017772_32100</name>
</gene>
<dbReference type="InterPro" id="IPR018114">
    <property type="entry name" value="TRYPSIN_HIS"/>
</dbReference>
<sequence length="339" mass="35025">MRSNLSRTFLAGLAALTLSGTVAVVSVAPATAQPSEAASNVVVHSAATAQAAQDRVVDYWTPQRMRAAVPAEVLVADKDKSSAGGTVAAGRPTVVPQAKAQAAAKPAPSADFVGGYYTGGGEIVDTTGKVFFTLGGVNYVCSGSAVSSGNKDVVLTAGHCVNEGPGAYATNWAFVPAYDDGARPYGTFTARQLTTTAQWQNSGDFDYDVAFAVMNTVNGAHLTDVVGGQSIGFNQARGQYMYSFGYPQANPYDGSDIAWCHGTVVQDTFGGSTDQGLDCNMTGGSSGGPWFVNYSEATGLGTLNSVNSFKYRGGSMRNYMFGPYLGTVAQTLYGSAASL</sequence>
<evidence type="ECO:0000256" key="1">
    <source>
        <dbReference type="ARBA" id="ARBA00022729"/>
    </source>
</evidence>
<dbReference type="InterPro" id="IPR009003">
    <property type="entry name" value="Peptidase_S1_PA"/>
</dbReference>
<protein>
    <submittedName>
        <fullName evidence="3">Peptidase</fullName>
    </submittedName>
</protein>
<dbReference type="InterPro" id="IPR043504">
    <property type="entry name" value="Peptidase_S1_PA_chymotrypsin"/>
</dbReference>
<dbReference type="GO" id="GO:0006508">
    <property type="term" value="P:proteolysis"/>
    <property type="evidence" value="ECO:0007669"/>
    <property type="project" value="InterPro"/>
</dbReference>
<keyword evidence="1 2" id="KW-0732">Signal</keyword>
<name>A0A919G1M0_9MICO</name>
<evidence type="ECO:0000313" key="4">
    <source>
        <dbReference type="Proteomes" id="UP000627369"/>
    </source>
</evidence>
<dbReference type="EMBL" id="BNAS01000004">
    <property type="protein sequence ID" value="GHH75525.1"/>
    <property type="molecule type" value="Genomic_DNA"/>
</dbReference>
<feature type="signal peptide" evidence="2">
    <location>
        <begin position="1"/>
        <end position="32"/>
    </location>
</feature>
<reference evidence="3" key="2">
    <citation type="submission" date="2020-09" db="EMBL/GenBank/DDBJ databases">
        <authorList>
            <person name="Sun Q."/>
            <person name="Zhou Y."/>
        </authorList>
    </citation>
    <scope>NUCLEOTIDE SEQUENCE</scope>
    <source>
        <strain evidence="3">CGMCC 4.7398</strain>
    </source>
</reference>
<dbReference type="Proteomes" id="UP000627369">
    <property type="component" value="Unassembled WGS sequence"/>
</dbReference>
<dbReference type="RefSeq" id="WP_189670240.1">
    <property type="nucleotide sequence ID" value="NZ_BNAS01000004.1"/>
</dbReference>
<dbReference type="Gene3D" id="2.40.10.10">
    <property type="entry name" value="Trypsin-like serine proteases"/>
    <property type="match status" value="2"/>
</dbReference>
<comment type="caution">
    <text evidence="3">The sequence shown here is derived from an EMBL/GenBank/DDBJ whole genome shotgun (WGS) entry which is preliminary data.</text>
</comment>
<proteinExistence type="predicted"/>
<evidence type="ECO:0000313" key="3">
    <source>
        <dbReference type="EMBL" id="GHH75525.1"/>
    </source>
</evidence>
<dbReference type="SUPFAM" id="SSF50494">
    <property type="entry name" value="Trypsin-like serine proteases"/>
    <property type="match status" value="1"/>
</dbReference>
<dbReference type="GO" id="GO:0004252">
    <property type="term" value="F:serine-type endopeptidase activity"/>
    <property type="evidence" value="ECO:0007669"/>
    <property type="project" value="InterPro"/>
</dbReference>
<accession>A0A919G1M0</accession>
<dbReference type="Pfam" id="PF13365">
    <property type="entry name" value="Trypsin_2"/>
    <property type="match status" value="1"/>
</dbReference>
<dbReference type="PROSITE" id="PS00134">
    <property type="entry name" value="TRYPSIN_HIS"/>
    <property type="match status" value="1"/>
</dbReference>
<organism evidence="3 4">
    <name type="scientific">Promicromonospora soli</name>
    <dbReference type="NCBI Taxonomy" id="2035533"/>
    <lineage>
        <taxon>Bacteria</taxon>
        <taxon>Bacillati</taxon>
        <taxon>Actinomycetota</taxon>
        <taxon>Actinomycetes</taxon>
        <taxon>Micrococcales</taxon>
        <taxon>Promicromonosporaceae</taxon>
        <taxon>Promicromonospora</taxon>
    </lineage>
</organism>
<evidence type="ECO:0000256" key="2">
    <source>
        <dbReference type="SAM" id="SignalP"/>
    </source>
</evidence>
<feature type="chain" id="PRO_5039642307" evidence="2">
    <location>
        <begin position="33"/>
        <end position="339"/>
    </location>
</feature>
<keyword evidence="4" id="KW-1185">Reference proteome</keyword>
<reference evidence="3" key="1">
    <citation type="journal article" date="2014" name="Int. J. Syst. Evol. Microbiol.">
        <title>Complete genome sequence of Corynebacterium casei LMG S-19264T (=DSM 44701T), isolated from a smear-ripened cheese.</title>
        <authorList>
            <consortium name="US DOE Joint Genome Institute (JGI-PGF)"/>
            <person name="Walter F."/>
            <person name="Albersmeier A."/>
            <person name="Kalinowski J."/>
            <person name="Ruckert C."/>
        </authorList>
    </citation>
    <scope>NUCLEOTIDE SEQUENCE</scope>
    <source>
        <strain evidence="3">CGMCC 4.7398</strain>
    </source>
</reference>
<dbReference type="PANTHER" id="PTHR15462">
    <property type="entry name" value="SERINE PROTEASE"/>
    <property type="match status" value="1"/>
</dbReference>
<dbReference type="AlphaFoldDB" id="A0A919G1M0"/>
<dbReference type="InterPro" id="IPR050966">
    <property type="entry name" value="Glutamyl_endopeptidase"/>
</dbReference>